<comment type="caution">
    <text evidence="1">The sequence shown here is derived from an EMBL/GenBank/DDBJ whole genome shotgun (WGS) entry which is preliminary data.</text>
</comment>
<name>A0A0F9W9V7_9ZZZZ</name>
<evidence type="ECO:0000313" key="1">
    <source>
        <dbReference type="EMBL" id="KKN74883.1"/>
    </source>
</evidence>
<proteinExistence type="predicted"/>
<reference evidence="1" key="1">
    <citation type="journal article" date="2015" name="Nature">
        <title>Complex archaea that bridge the gap between prokaryotes and eukaryotes.</title>
        <authorList>
            <person name="Spang A."/>
            <person name="Saw J.H."/>
            <person name="Jorgensen S.L."/>
            <person name="Zaremba-Niedzwiedzka K."/>
            <person name="Martijn J."/>
            <person name="Lind A.E."/>
            <person name="van Eijk R."/>
            <person name="Schleper C."/>
            <person name="Guy L."/>
            <person name="Ettema T.J."/>
        </authorList>
    </citation>
    <scope>NUCLEOTIDE SEQUENCE</scope>
</reference>
<dbReference type="EMBL" id="LAZR01000319">
    <property type="protein sequence ID" value="KKN74883.1"/>
    <property type="molecule type" value="Genomic_DNA"/>
</dbReference>
<sequence>MAYDINDLEKYVDEQKEKLNRRLRERYKLAKDLGFNSAECTALKLKSVDTINRLAKEKGLI</sequence>
<dbReference type="AlphaFoldDB" id="A0A0F9W9V7"/>
<organism evidence="1">
    <name type="scientific">marine sediment metagenome</name>
    <dbReference type="NCBI Taxonomy" id="412755"/>
    <lineage>
        <taxon>unclassified sequences</taxon>
        <taxon>metagenomes</taxon>
        <taxon>ecological metagenomes</taxon>
    </lineage>
</organism>
<protein>
    <submittedName>
        <fullName evidence="1">Uncharacterized protein</fullName>
    </submittedName>
</protein>
<gene>
    <name evidence="1" type="ORF">LCGC14_0386320</name>
</gene>
<accession>A0A0F9W9V7</accession>